<keyword evidence="3" id="KW-0325">Glycoprotein</keyword>
<dbReference type="Gene3D" id="3.80.10.10">
    <property type="entry name" value="Ribonuclease Inhibitor"/>
    <property type="match status" value="1"/>
</dbReference>
<evidence type="ECO:0000313" key="5">
    <source>
        <dbReference type="Proteomes" id="UP001396334"/>
    </source>
</evidence>
<name>A0ABR2QCE5_9ROSI</name>
<evidence type="ECO:0000313" key="4">
    <source>
        <dbReference type="EMBL" id="KAK8998304.1"/>
    </source>
</evidence>
<dbReference type="PANTHER" id="PTHR48056:SF89">
    <property type="entry name" value="OS06G0585982 PROTEIN"/>
    <property type="match status" value="1"/>
</dbReference>
<accession>A0ABR2QCE5</accession>
<dbReference type="EMBL" id="JBBPBN010000041">
    <property type="protein sequence ID" value="KAK8998304.1"/>
    <property type="molecule type" value="Genomic_DNA"/>
</dbReference>
<dbReference type="Pfam" id="PF00560">
    <property type="entry name" value="LRR_1"/>
    <property type="match status" value="2"/>
</dbReference>
<dbReference type="InterPro" id="IPR050647">
    <property type="entry name" value="Plant_LRR-RLKs"/>
</dbReference>
<comment type="caution">
    <text evidence="4">The sequence shown here is derived from an EMBL/GenBank/DDBJ whole genome shotgun (WGS) entry which is preliminary data.</text>
</comment>
<proteinExistence type="predicted"/>
<evidence type="ECO:0000256" key="2">
    <source>
        <dbReference type="ARBA" id="ARBA00022737"/>
    </source>
</evidence>
<keyword evidence="5" id="KW-1185">Reference proteome</keyword>
<gene>
    <name evidence="4" type="ORF">V6N11_083695</name>
</gene>
<sequence>MPAPNNLLPVSLSRLERGRCHVMKNLWGYIPSELGNLIYLRRLNLHNNNFYGSIPDQLFNAMSLHNMFLYGINLSGSLPHSICKLLRLQNLDLSKNSLSGSLPENFKNCKQLQRLILTQIPARVLHGLKILAKPRKKGAYPRSNLINLDR</sequence>
<reference evidence="4 5" key="1">
    <citation type="journal article" date="2024" name="G3 (Bethesda)">
        <title>Genome assembly of Hibiscus sabdariffa L. provides insights into metabolisms of medicinal natural products.</title>
        <authorList>
            <person name="Kim T."/>
        </authorList>
    </citation>
    <scope>NUCLEOTIDE SEQUENCE [LARGE SCALE GENOMIC DNA]</scope>
    <source>
        <strain evidence="4">TK-2024</strain>
        <tissue evidence="4">Old leaves</tissue>
    </source>
</reference>
<dbReference type="Proteomes" id="UP001396334">
    <property type="component" value="Unassembled WGS sequence"/>
</dbReference>
<organism evidence="4 5">
    <name type="scientific">Hibiscus sabdariffa</name>
    <name type="common">roselle</name>
    <dbReference type="NCBI Taxonomy" id="183260"/>
    <lineage>
        <taxon>Eukaryota</taxon>
        <taxon>Viridiplantae</taxon>
        <taxon>Streptophyta</taxon>
        <taxon>Embryophyta</taxon>
        <taxon>Tracheophyta</taxon>
        <taxon>Spermatophyta</taxon>
        <taxon>Magnoliopsida</taxon>
        <taxon>eudicotyledons</taxon>
        <taxon>Gunneridae</taxon>
        <taxon>Pentapetalae</taxon>
        <taxon>rosids</taxon>
        <taxon>malvids</taxon>
        <taxon>Malvales</taxon>
        <taxon>Malvaceae</taxon>
        <taxon>Malvoideae</taxon>
        <taxon>Hibiscus</taxon>
    </lineage>
</organism>
<dbReference type="InterPro" id="IPR032675">
    <property type="entry name" value="LRR_dom_sf"/>
</dbReference>
<dbReference type="InterPro" id="IPR001611">
    <property type="entry name" value="Leu-rich_rpt"/>
</dbReference>
<dbReference type="SUPFAM" id="SSF52058">
    <property type="entry name" value="L domain-like"/>
    <property type="match status" value="1"/>
</dbReference>
<keyword evidence="2" id="KW-0677">Repeat</keyword>
<protein>
    <submittedName>
        <fullName evidence="4">Uncharacterized protein</fullName>
    </submittedName>
</protein>
<evidence type="ECO:0000256" key="1">
    <source>
        <dbReference type="ARBA" id="ARBA00022614"/>
    </source>
</evidence>
<evidence type="ECO:0000256" key="3">
    <source>
        <dbReference type="ARBA" id="ARBA00023180"/>
    </source>
</evidence>
<dbReference type="PANTHER" id="PTHR48056">
    <property type="entry name" value="LRR RECEPTOR-LIKE SERINE/THREONINE-PROTEIN KINASE-RELATED"/>
    <property type="match status" value="1"/>
</dbReference>
<keyword evidence="1" id="KW-0433">Leucine-rich repeat</keyword>